<evidence type="ECO:0000256" key="1">
    <source>
        <dbReference type="SAM" id="MobiDB-lite"/>
    </source>
</evidence>
<feature type="compositionally biased region" description="Low complexity" evidence="1">
    <location>
        <begin position="119"/>
        <end position="128"/>
    </location>
</feature>
<dbReference type="EMBL" id="JACEEZ010007536">
    <property type="protein sequence ID" value="KAG0723981.1"/>
    <property type="molecule type" value="Genomic_DNA"/>
</dbReference>
<feature type="region of interest" description="Disordered" evidence="1">
    <location>
        <begin position="145"/>
        <end position="166"/>
    </location>
</feature>
<name>A0A8J4YHU9_CHIOP</name>
<feature type="compositionally biased region" description="Pro residues" evidence="1">
    <location>
        <begin position="65"/>
        <end position="80"/>
    </location>
</feature>
<evidence type="ECO:0000313" key="3">
    <source>
        <dbReference type="Proteomes" id="UP000770661"/>
    </source>
</evidence>
<evidence type="ECO:0000313" key="2">
    <source>
        <dbReference type="EMBL" id="KAG0723981.1"/>
    </source>
</evidence>
<dbReference type="InterPro" id="IPR047543">
    <property type="entry name" value="Bbox1_RNF31-like"/>
</dbReference>
<protein>
    <submittedName>
        <fullName evidence="2">Uncharacterized protein</fullName>
    </submittedName>
</protein>
<reference evidence="2" key="1">
    <citation type="submission" date="2020-07" db="EMBL/GenBank/DDBJ databases">
        <title>The High-quality genome of the commercially important snow crab, Chionoecetes opilio.</title>
        <authorList>
            <person name="Jeong J.-H."/>
            <person name="Ryu S."/>
        </authorList>
    </citation>
    <scope>NUCLEOTIDE SEQUENCE</scope>
    <source>
        <strain evidence="2">MADBK_172401_WGS</strain>
        <tissue evidence="2">Digestive gland</tissue>
    </source>
</reference>
<keyword evidence="3" id="KW-1185">Reference proteome</keyword>
<feature type="region of interest" description="Disordered" evidence="1">
    <location>
        <begin position="104"/>
        <end position="128"/>
    </location>
</feature>
<organism evidence="2 3">
    <name type="scientific">Chionoecetes opilio</name>
    <name type="common">Atlantic snow crab</name>
    <name type="synonym">Cancer opilio</name>
    <dbReference type="NCBI Taxonomy" id="41210"/>
    <lineage>
        <taxon>Eukaryota</taxon>
        <taxon>Metazoa</taxon>
        <taxon>Ecdysozoa</taxon>
        <taxon>Arthropoda</taxon>
        <taxon>Crustacea</taxon>
        <taxon>Multicrustacea</taxon>
        <taxon>Malacostraca</taxon>
        <taxon>Eumalacostraca</taxon>
        <taxon>Eucarida</taxon>
        <taxon>Decapoda</taxon>
        <taxon>Pleocyemata</taxon>
        <taxon>Brachyura</taxon>
        <taxon>Eubrachyura</taxon>
        <taxon>Majoidea</taxon>
        <taxon>Majidae</taxon>
        <taxon>Chionoecetes</taxon>
    </lineage>
</organism>
<dbReference type="OrthoDB" id="6381110at2759"/>
<gene>
    <name evidence="2" type="ORF">GWK47_005317</name>
</gene>
<dbReference type="Proteomes" id="UP000770661">
    <property type="component" value="Unassembled WGS sequence"/>
</dbReference>
<dbReference type="CDD" id="cd19815">
    <property type="entry name" value="Bbox1_HOIP"/>
    <property type="match status" value="1"/>
</dbReference>
<feature type="compositionally biased region" description="Polar residues" evidence="1">
    <location>
        <begin position="106"/>
        <end position="118"/>
    </location>
</feature>
<comment type="caution">
    <text evidence="2">The sequence shown here is derived from an EMBL/GenBank/DDBJ whole genome shotgun (WGS) entry which is preliminary data.</text>
</comment>
<sequence length="275" mass="29770">MAESRGVGQNCDLCGSMEAAVRCDKCGNQSFCLSCDDMYHRHPRRSAHVRKAVDTKIPTGGGVRPPLPPKGEVPPPQPPPRKNKRAGFLSNAAFVKKDQAYGRPGTVTSRCTSMTNLQTSSSDGSSTGRTIMGSLKRFMGARPLPPTPDHGRGVATPKQNETNSAAPVGRPVAMRAVTSPSLPNLNDHIEEELRKELPQSVSDLNTTVTQFNSTSMPATPSSAHTAYPLLQPKTTLPATYTHSLGRKFSLQQLPQGLEEKRVSTQQFSFLRNVVH</sequence>
<dbReference type="AlphaFoldDB" id="A0A8J4YHU9"/>
<feature type="region of interest" description="Disordered" evidence="1">
    <location>
        <begin position="56"/>
        <end position="86"/>
    </location>
</feature>
<accession>A0A8J4YHU9</accession>
<proteinExistence type="predicted"/>